<gene>
    <name evidence="1" type="ORF">BTN50_1895</name>
</gene>
<reference evidence="2" key="1">
    <citation type="submission" date="2017-04" db="EMBL/GenBank/DDBJ databases">
        <title>Genome evolution of the luminous symbionts of deep sea anglerfish.</title>
        <authorList>
            <person name="Hendry T.A."/>
        </authorList>
    </citation>
    <scope>NUCLEOTIDE SEQUENCE [LARGE SCALE GENOMIC DNA]</scope>
</reference>
<accession>A0A291BBI8</accession>
<dbReference type="Proteomes" id="UP000218160">
    <property type="component" value="Chromosome 2"/>
</dbReference>
<dbReference type="KEGG" id="elux:BTN50_1895"/>
<name>A0A291BBI8_9GAMM</name>
<dbReference type="AlphaFoldDB" id="A0A291BBI8"/>
<dbReference type="EMBL" id="CP020663">
    <property type="protein sequence ID" value="ATF10315.1"/>
    <property type="molecule type" value="Genomic_DNA"/>
</dbReference>
<proteinExistence type="predicted"/>
<keyword evidence="2" id="KW-1185">Reference proteome</keyword>
<protein>
    <submittedName>
        <fullName evidence="1">Uncharacterized protein</fullName>
    </submittedName>
</protein>
<evidence type="ECO:0000313" key="2">
    <source>
        <dbReference type="Proteomes" id="UP000218160"/>
    </source>
</evidence>
<evidence type="ECO:0000313" key="1">
    <source>
        <dbReference type="EMBL" id="ATF10315.1"/>
    </source>
</evidence>
<sequence>MKKNMMNFETAVQFTSTYYHVLIRFTHYFQEVGECDGAE</sequence>
<organism evidence="1 2">
    <name type="scientific">Candidatus Enterovibrio altilux</name>
    <dbReference type="NCBI Taxonomy" id="1927128"/>
    <lineage>
        <taxon>Bacteria</taxon>
        <taxon>Pseudomonadati</taxon>
        <taxon>Pseudomonadota</taxon>
        <taxon>Gammaproteobacteria</taxon>
        <taxon>Vibrionales</taxon>
        <taxon>Vibrionaceae</taxon>
        <taxon>Enterovibrio</taxon>
    </lineage>
</organism>